<accession>A0A7G9GZ40</accession>
<feature type="repeat" description="TPR" evidence="1">
    <location>
        <begin position="434"/>
        <end position="467"/>
    </location>
</feature>
<protein>
    <submittedName>
        <fullName evidence="2">Tetratricopeptide repeat protein</fullName>
    </submittedName>
</protein>
<dbReference type="InterPro" id="IPR011990">
    <property type="entry name" value="TPR-like_helical_dom_sf"/>
</dbReference>
<feature type="repeat" description="TPR" evidence="1">
    <location>
        <begin position="397"/>
        <end position="430"/>
    </location>
</feature>
<dbReference type="KEGG" id="fho:H9Q81_04435"/>
<reference evidence="2 3" key="1">
    <citation type="submission" date="2020-08" db="EMBL/GenBank/DDBJ databases">
        <authorList>
            <person name="Liu C."/>
            <person name="Sun Q."/>
        </authorList>
    </citation>
    <scope>NUCLEOTIDE SEQUENCE [LARGE SCALE GENOMIC DNA]</scope>
    <source>
        <strain evidence="2 3">NSJ-57</strain>
    </source>
</reference>
<gene>
    <name evidence="2" type="ORF">H9Q81_04435</name>
</gene>
<dbReference type="RefSeq" id="WP_101473812.1">
    <property type="nucleotide sequence ID" value="NZ_CP060637.1"/>
</dbReference>
<name>A0A7G9GZ40_9FUSO</name>
<dbReference type="PROSITE" id="PS50005">
    <property type="entry name" value="TPR"/>
    <property type="match status" value="2"/>
</dbReference>
<dbReference type="PROSITE" id="PS51257">
    <property type="entry name" value="PROKAR_LIPOPROTEIN"/>
    <property type="match status" value="1"/>
</dbReference>
<dbReference type="Pfam" id="PF13424">
    <property type="entry name" value="TPR_12"/>
    <property type="match status" value="1"/>
</dbReference>
<dbReference type="SMART" id="SM00028">
    <property type="entry name" value="TPR"/>
    <property type="match status" value="3"/>
</dbReference>
<dbReference type="Gene3D" id="1.25.40.10">
    <property type="entry name" value="Tetratricopeptide repeat domain"/>
    <property type="match status" value="1"/>
</dbReference>
<keyword evidence="1" id="KW-0802">TPR repeat</keyword>
<organism evidence="2 3">
    <name type="scientific">Fusobacterium hominis</name>
    <dbReference type="NCBI Taxonomy" id="2764326"/>
    <lineage>
        <taxon>Bacteria</taxon>
        <taxon>Fusobacteriati</taxon>
        <taxon>Fusobacteriota</taxon>
        <taxon>Fusobacteriia</taxon>
        <taxon>Fusobacteriales</taxon>
        <taxon>Fusobacteriaceae</taxon>
        <taxon>Fusobacterium</taxon>
    </lineage>
</organism>
<evidence type="ECO:0000256" key="1">
    <source>
        <dbReference type="PROSITE-ProRule" id="PRU00339"/>
    </source>
</evidence>
<dbReference type="SUPFAM" id="SSF48452">
    <property type="entry name" value="TPR-like"/>
    <property type="match status" value="1"/>
</dbReference>
<evidence type="ECO:0000313" key="2">
    <source>
        <dbReference type="EMBL" id="QNM16072.1"/>
    </source>
</evidence>
<sequence>MKRFAYLCIILGLCSCTNLDTDFSNVFESVQKEQKEVLPELKTEKIVLNVYAPEGILKSISDRLKSGYVREYTGTYRTNYEVYVGDYVSIPLNIGEDTYNVVSYPNGVQYDIQIKDNKLRFRSLYQGNYELMLYSGGAFSRKIKIDNKLNYEFTEQNNYDIISQSYAQRNLKGLNDGVAIHRIAFPNSFRDKELSFLLIDLAAKDGNTKIIKDEINFLKKNISLSEYDKLQLIKALEVMQGVNYEVPSELLKYNDQSQGLNMDVAKLIMNKPNIMPSEAAFLEIVYKNTEDNKQIGQVLGKWYTDNGNAVKGRQYLNNSQTVEFNTSFGNVVKPEEEIQITQEEIQTPAQSLEEKNYAQYKKFFNDGKRNFDNENYVEAVMYFEKALGMDKGYNEQKDVYFYMGQSHFRTGDYSKAVTELKKSLNLEKNGEKKAEIYYNIGMLYEKLGDKDQARNYFTYVIQNYKDSPWSVKSSMKILQQ</sequence>
<evidence type="ECO:0000313" key="3">
    <source>
        <dbReference type="Proteomes" id="UP000515913"/>
    </source>
</evidence>
<dbReference type="InterPro" id="IPR019734">
    <property type="entry name" value="TPR_rpt"/>
</dbReference>
<dbReference type="Proteomes" id="UP000515913">
    <property type="component" value="Chromosome"/>
</dbReference>
<keyword evidence="3" id="KW-1185">Reference proteome</keyword>
<dbReference type="EMBL" id="CP060637">
    <property type="protein sequence ID" value="QNM16072.1"/>
    <property type="molecule type" value="Genomic_DNA"/>
</dbReference>
<dbReference type="AlphaFoldDB" id="A0A7G9GZ40"/>
<proteinExistence type="predicted"/>